<evidence type="ECO:0000313" key="2">
    <source>
        <dbReference type="EMBL" id="OQV15571.1"/>
    </source>
</evidence>
<accession>A0A1W0WK25</accession>
<name>A0A1W0WK25_HYPEX</name>
<keyword evidence="1" id="KW-0732">Signal</keyword>
<sequence>MLPSVYISLLLALGLQASQAHLNTTTSASASPSNNASVLLTKDELIKAFAAINSIFPAPTDVPYDIILTQVGPAANITSRVELAEFLVFFFFTNPKLIETDLAAYWNAVFWYWLNDIYS</sequence>
<feature type="chain" id="PRO_5012686897" evidence="1">
    <location>
        <begin position="21"/>
        <end position="119"/>
    </location>
</feature>
<dbReference type="EMBL" id="MTYJ01000087">
    <property type="protein sequence ID" value="OQV15571.1"/>
    <property type="molecule type" value="Genomic_DNA"/>
</dbReference>
<comment type="caution">
    <text evidence="2">The sequence shown here is derived from an EMBL/GenBank/DDBJ whole genome shotgun (WGS) entry which is preliminary data.</text>
</comment>
<organism evidence="2 3">
    <name type="scientific">Hypsibius exemplaris</name>
    <name type="common">Freshwater tardigrade</name>
    <dbReference type="NCBI Taxonomy" id="2072580"/>
    <lineage>
        <taxon>Eukaryota</taxon>
        <taxon>Metazoa</taxon>
        <taxon>Ecdysozoa</taxon>
        <taxon>Tardigrada</taxon>
        <taxon>Eutardigrada</taxon>
        <taxon>Parachela</taxon>
        <taxon>Hypsibioidea</taxon>
        <taxon>Hypsibiidae</taxon>
        <taxon>Hypsibius</taxon>
    </lineage>
</organism>
<keyword evidence="3" id="KW-1185">Reference proteome</keyword>
<proteinExistence type="predicted"/>
<evidence type="ECO:0000256" key="1">
    <source>
        <dbReference type="SAM" id="SignalP"/>
    </source>
</evidence>
<dbReference type="AlphaFoldDB" id="A0A1W0WK25"/>
<reference evidence="3" key="1">
    <citation type="submission" date="2017-01" db="EMBL/GenBank/DDBJ databases">
        <title>Comparative genomics of anhydrobiosis in the tardigrade Hypsibius dujardini.</title>
        <authorList>
            <person name="Yoshida Y."/>
            <person name="Koutsovoulos G."/>
            <person name="Laetsch D."/>
            <person name="Stevens L."/>
            <person name="Kumar S."/>
            <person name="Horikawa D."/>
            <person name="Ishino K."/>
            <person name="Komine S."/>
            <person name="Tomita M."/>
            <person name="Blaxter M."/>
            <person name="Arakawa K."/>
        </authorList>
    </citation>
    <scope>NUCLEOTIDE SEQUENCE [LARGE SCALE GENOMIC DNA]</scope>
    <source>
        <strain evidence="3">Z151</strain>
    </source>
</reference>
<protein>
    <submittedName>
        <fullName evidence="2">Uncharacterized protein</fullName>
    </submittedName>
</protein>
<evidence type="ECO:0000313" key="3">
    <source>
        <dbReference type="Proteomes" id="UP000192578"/>
    </source>
</evidence>
<gene>
    <name evidence="2" type="ORF">BV898_10289</name>
</gene>
<dbReference type="Proteomes" id="UP000192578">
    <property type="component" value="Unassembled WGS sequence"/>
</dbReference>
<feature type="signal peptide" evidence="1">
    <location>
        <begin position="1"/>
        <end position="20"/>
    </location>
</feature>